<accession>A0A4Y2FLB0</accession>
<organism evidence="2 3">
    <name type="scientific">Araneus ventricosus</name>
    <name type="common">Orbweaver spider</name>
    <name type="synonym">Epeira ventricosa</name>
    <dbReference type="NCBI Taxonomy" id="182803"/>
    <lineage>
        <taxon>Eukaryota</taxon>
        <taxon>Metazoa</taxon>
        <taxon>Ecdysozoa</taxon>
        <taxon>Arthropoda</taxon>
        <taxon>Chelicerata</taxon>
        <taxon>Arachnida</taxon>
        <taxon>Araneae</taxon>
        <taxon>Araneomorphae</taxon>
        <taxon>Entelegynae</taxon>
        <taxon>Araneoidea</taxon>
        <taxon>Araneidae</taxon>
        <taxon>Araneus</taxon>
    </lineage>
</organism>
<feature type="non-terminal residue" evidence="2">
    <location>
        <position position="1"/>
    </location>
</feature>
<feature type="compositionally biased region" description="Basic and acidic residues" evidence="1">
    <location>
        <begin position="39"/>
        <end position="76"/>
    </location>
</feature>
<name>A0A4Y2FLB0_ARAVE</name>
<protein>
    <submittedName>
        <fullName evidence="2">Uncharacterized protein</fullName>
    </submittedName>
</protein>
<evidence type="ECO:0000256" key="1">
    <source>
        <dbReference type="SAM" id="MobiDB-lite"/>
    </source>
</evidence>
<feature type="region of interest" description="Disordered" evidence="1">
    <location>
        <begin position="39"/>
        <end position="89"/>
    </location>
</feature>
<dbReference type="EMBL" id="BGPR01096442">
    <property type="protein sequence ID" value="GBM42031.1"/>
    <property type="molecule type" value="Genomic_DNA"/>
</dbReference>
<evidence type="ECO:0000313" key="2">
    <source>
        <dbReference type="EMBL" id="GBM42031.1"/>
    </source>
</evidence>
<comment type="caution">
    <text evidence="2">The sequence shown here is derived from an EMBL/GenBank/DDBJ whole genome shotgun (WGS) entry which is preliminary data.</text>
</comment>
<dbReference type="AlphaFoldDB" id="A0A4Y2FLB0"/>
<keyword evidence="3" id="KW-1185">Reference proteome</keyword>
<reference evidence="2 3" key="1">
    <citation type="journal article" date="2019" name="Sci. Rep.">
        <title>Orb-weaving spider Araneus ventricosus genome elucidates the spidroin gene catalogue.</title>
        <authorList>
            <person name="Kono N."/>
            <person name="Nakamura H."/>
            <person name="Ohtoshi R."/>
            <person name="Moran D.A.P."/>
            <person name="Shinohara A."/>
            <person name="Yoshida Y."/>
            <person name="Fujiwara M."/>
            <person name="Mori M."/>
            <person name="Tomita M."/>
            <person name="Arakawa K."/>
        </authorList>
    </citation>
    <scope>NUCLEOTIDE SEQUENCE [LARGE SCALE GENOMIC DNA]</scope>
</reference>
<sequence length="101" mass="10959">TFTSPVLSLIWQSCVPISVGLLRDLCIWNIVSAGIRHEADGNEQPRELAGDDGVHAHQLPHHDAHQAQRSALRRDPGAVQHRQGDGVLPALPVHAGQVFGR</sequence>
<gene>
    <name evidence="2" type="ORF">AVEN_149194_1</name>
</gene>
<evidence type="ECO:0000313" key="3">
    <source>
        <dbReference type="Proteomes" id="UP000499080"/>
    </source>
</evidence>
<proteinExistence type="predicted"/>
<dbReference type="Proteomes" id="UP000499080">
    <property type="component" value="Unassembled WGS sequence"/>
</dbReference>